<dbReference type="PANTHER" id="PTHR34700:SF4">
    <property type="entry name" value="PHAGE-LIKE ELEMENT PBSX PROTEIN XKDP"/>
    <property type="match status" value="1"/>
</dbReference>
<dbReference type="Proteomes" id="UP000612352">
    <property type="component" value="Unassembled WGS sequence"/>
</dbReference>
<evidence type="ECO:0000259" key="3">
    <source>
        <dbReference type="PROSITE" id="PS51782"/>
    </source>
</evidence>
<evidence type="ECO:0000256" key="2">
    <source>
        <dbReference type="SAM" id="Phobius"/>
    </source>
</evidence>
<feature type="domain" description="LysM" evidence="3">
    <location>
        <begin position="251"/>
        <end position="309"/>
    </location>
</feature>
<evidence type="ECO:0000256" key="1">
    <source>
        <dbReference type="SAM" id="MobiDB-lite"/>
    </source>
</evidence>
<evidence type="ECO:0000313" key="5">
    <source>
        <dbReference type="Proteomes" id="UP000612352"/>
    </source>
</evidence>
<keyword evidence="2" id="KW-0472">Membrane</keyword>
<evidence type="ECO:0000313" key="4">
    <source>
        <dbReference type="EMBL" id="MBK0332198.1"/>
    </source>
</evidence>
<feature type="transmembrane region" description="Helical" evidence="2">
    <location>
        <begin position="21"/>
        <end position="45"/>
    </location>
</feature>
<feature type="region of interest" description="Disordered" evidence="1">
    <location>
        <begin position="161"/>
        <end position="252"/>
    </location>
</feature>
<dbReference type="PANTHER" id="PTHR34700">
    <property type="entry name" value="POTASSIUM BINDING PROTEIN KBP"/>
    <property type="match status" value="1"/>
</dbReference>
<protein>
    <submittedName>
        <fullName evidence="4">LysM peptidoglycan-binding domain-containing protein</fullName>
    </submittedName>
</protein>
<dbReference type="Gene3D" id="3.10.350.10">
    <property type="entry name" value="LysM domain"/>
    <property type="match status" value="1"/>
</dbReference>
<dbReference type="InterPro" id="IPR018392">
    <property type="entry name" value="LysM"/>
</dbReference>
<organism evidence="4 5">
    <name type="scientific">Brachybacterium halotolerans</name>
    <dbReference type="NCBI Taxonomy" id="2795215"/>
    <lineage>
        <taxon>Bacteria</taxon>
        <taxon>Bacillati</taxon>
        <taxon>Actinomycetota</taxon>
        <taxon>Actinomycetes</taxon>
        <taxon>Micrococcales</taxon>
        <taxon>Dermabacteraceae</taxon>
        <taxon>Brachybacterium</taxon>
    </lineage>
</organism>
<keyword evidence="2" id="KW-1133">Transmembrane helix</keyword>
<sequence>MSTTDRPSTHVTTRATGRRAALAMPLIAIASLAAGTVLLRAAAALQVEARSSYGTDALTALVLLAVAALGVLLCAYLALVHALAAVVMLRGADAAGSRALLRALRVLAPRIASRALATLAVTTAAAGLLAGPAQAQGTPVGVTSAAGSTGSLASAPAAAPLMRLPGSQDPPPAHTDHTPSAQLPAEPDAPSPEEPTDQPDAGDEELPGLGWGDQEAPADGQNTPAGSGATGADDSNSDDSSSDDSGRPDTLTVVVKDGDSLWSISDDLMGVGPDSPGEISAAWPELFAANADVIGPDPDHIEPGQVLTVPDALPTSQENS</sequence>
<gene>
    <name evidence="4" type="ORF">I8D64_12405</name>
</gene>
<keyword evidence="2" id="KW-0812">Transmembrane</keyword>
<dbReference type="InterPro" id="IPR052196">
    <property type="entry name" value="Bact_Kbp"/>
</dbReference>
<reference evidence="4 5" key="1">
    <citation type="submission" date="2020-12" db="EMBL/GenBank/DDBJ databases">
        <title>Brachybacterium sp. MASK1Z-5, whole genome shotgun sequence.</title>
        <authorList>
            <person name="Tuo L."/>
        </authorList>
    </citation>
    <scope>NUCLEOTIDE SEQUENCE [LARGE SCALE GENOMIC DNA]</scope>
    <source>
        <strain evidence="4 5">MASK1Z-5</strain>
    </source>
</reference>
<dbReference type="InterPro" id="IPR036779">
    <property type="entry name" value="LysM_dom_sf"/>
</dbReference>
<dbReference type="SMART" id="SM00257">
    <property type="entry name" value="LysM"/>
    <property type="match status" value="1"/>
</dbReference>
<dbReference type="CDD" id="cd00118">
    <property type="entry name" value="LysM"/>
    <property type="match status" value="1"/>
</dbReference>
<name>A0ABS1BC46_9MICO</name>
<feature type="compositionally biased region" description="Acidic residues" evidence="1">
    <location>
        <begin position="194"/>
        <end position="206"/>
    </location>
</feature>
<comment type="caution">
    <text evidence="4">The sequence shown here is derived from an EMBL/GenBank/DDBJ whole genome shotgun (WGS) entry which is preliminary data.</text>
</comment>
<accession>A0ABS1BC46</accession>
<dbReference type="RefSeq" id="WP_200503095.1">
    <property type="nucleotide sequence ID" value="NZ_JAEDAJ010000007.1"/>
</dbReference>
<feature type="transmembrane region" description="Helical" evidence="2">
    <location>
        <begin position="57"/>
        <end position="90"/>
    </location>
</feature>
<keyword evidence="5" id="KW-1185">Reference proteome</keyword>
<dbReference type="Pfam" id="PF01476">
    <property type="entry name" value="LysM"/>
    <property type="match status" value="1"/>
</dbReference>
<dbReference type="PROSITE" id="PS51318">
    <property type="entry name" value="TAT"/>
    <property type="match status" value="1"/>
</dbReference>
<proteinExistence type="predicted"/>
<dbReference type="InterPro" id="IPR006311">
    <property type="entry name" value="TAT_signal"/>
</dbReference>
<dbReference type="EMBL" id="JAEDAJ010000007">
    <property type="protein sequence ID" value="MBK0332198.1"/>
    <property type="molecule type" value="Genomic_DNA"/>
</dbReference>
<dbReference type="PROSITE" id="PS51782">
    <property type="entry name" value="LYSM"/>
    <property type="match status" value="1"/>
</dbReference>